<reference evidence="2 3" key="1">
    <citation type="journal article" date="2014" name="PLoS Genet.">
        <title>Analysis of the Phlebiopsis gigantea genome, transcriptome and secretome provides insight into its pioneer colonization strategies of wood.</title>
        <authorList>
            <person name="Hori C."/>
            <person name="Ishida T."/>
            <person name="Igarashi K."/>
            <person name="Samejima M."/>
            <person name="Suzuki H."/>
            <person name="Master E."/>
            <person name="Ferreira P."/>
            <person name="Ruiz-Duenas F.J."/>
            <person name="Held B."/>
            <person name="Canessa P."/>
            <person name="Larrondo L.F."/>
            <person name="Schmoll M."/>
            <person name="Druzhinina I.S."/>
            <person name="Kubicek C.P."/>
            <person name="Gaskell J.A."/>
            <person name="Kersten P."/>
            <person name="St John F."/>
            <person name="Glasner J."/>
            <person name="Sabat G."/>
            <person name="Splinter BonDurant S."/>
            <person name="Syed K."/>
            <person name="Yadav J."/>
            <person name="Mgbeahuruike A.C."/>
            <person name="Kovalchuk A."/>
            <person name="Asiegbu F.O."/>
            <person name="Lackner G."/>
            <person name="Hoffmeister D."/>
            <person name="Rencoret J."/>
            <person name="Gutierrez A."/>
            <person name="Sun H."/>
            <person name="Lindquist E."/>
            <person name="Barry K."/>
            <person name="Riley R."/>
            <person name="Grigoriev I.V."/>
            <person name="Henrissat B."/>
            <person name="Kues U."/>
            <person name="Berka R.M."/>
            <person name="Martinez A.T."/>
            <person name="Covert S.F."/>
            <person name="Blanchette R.A."/>
            <person name="Cullen D."/>
        </authorList>
    </citation>
    <scope>NUCLEOTIDE SEQUENCE [LARGE SCALE GENOMIC DNA]</scope>
    <source>
        <strain evidence="2 3">11061_1 CR5-6</strain>
    </source>
</reference>
<dbReference type="EMBL" id="KN840786">
    <property type="protein sequence ID" value="KIP01464.1"/>
    <property type="molecule type" value="Genomic_DNA"/>
</dbReference>
<dbReference type="Proteomes" id="UP000053257">
    <property type="component" value="Unassembled WGS sequence"/>
</dbReference>
<evidence type="ECO:0000313" key="2">
    <source>
        <dbReference type="EMBL" id="KIP01464.1"/>
    </source>
</evidence>
<gene>
    <name evidence="2" type="ORF">PHLGIDRAFT_123330</name>
</gene>
<keyword evidence="3" id="KW-1185">Reference proteome</keyword>
<organism evidence="2 3">
    <name type="scientific">Phlebiopsis gigantea (strain 11061_1 CR5-6)</name>
    <name type="common">White-rot fungus</name>
    <name type="synonym">Peniophora gigantea</name>
    <dbReference type="NCBI Taxonomy" id="745531"/>
    <lineage>
        <taxon>Eukaryota</taxon>
        <taxon>Fungi</taxon>
        <taxon>Dikarya</taxon>
        <taxon>Basidiomycota</taxon>
        <taxon>Agaricomycotina</taxon>
        <taxon>Agaricomycetes</taxon>
        <taxon>Polyporales</taxon>
        <taxon>Phanerochaetaceae</taxon>
        <taxon>Phlebiopsis</taxon>
    </lineage>
</organism>
<protein>
    <submittedName>
        <fullName evidence="2">Uncharacterized protein</fullName>
    </submittedName>
</protein>
<proteinExistence type="predicted"/>
<dbReference type="AlphaFoldDB" id="A0A0C3NAE7"/>
<name>A0A0C3NAE7_PHLG1</name>
<evidence type="ECO:0000313" key="3">
    <source>
        <dbReference type="Proteomes" id="UP000053257"/>
    </source>
</evidence>
<feature type="region of interest" description="Disordered" evidence="1">
    <location>
        <begin position="1"/>
        <end position="26"/>
    </location>
</feature>
<evidence type="ECO:0000256" key="1">
    <source>
        <dbReference type="SAM" id="MobiDB-lite"/>
    </source>
</evidence>
<accession>A0A0C3NAE7</accession>
<dbReference type="HOGENOM" id="CLU_1256450_0_0_1"/>
<sequence length="220" mass="23811">MSVSEFSLSSSSFSSLSPSSSPTSSTSIGGAVIEPYSPVADIDLKSPSYCQAIFISPVNREYNGVRWIAVFWGIVPGVYKLSDSALFVRDCPMASAVIYSTHAEARDAYHYVEATGRVRHVKPGQVQTIIAPDPPLAHLDYTCWLLGAQHHPARVTVIFRGLRVGVFDKWLDVFHHVVGVPSAFFVGYGSMSAGSDAFARQLALDDGALGQAVIRQLFLT</sequence>